<name>A0A926DCS2_9FIRM</name>
<dbReference type="RefSeq" id="WP_249300431.1">
    <property type="nucleotide sequence ID" value="NZ_JACRSP010000003.1"/>
</dbReference>
<dbReference type="PANTHER" id="PTHR43384:SF6">
    <property type="entry name" value="SEPTUM SITE-DETERMINING PROTEIN MIND HOMOLOG, CHLOROPLASTIC"/>
    <property type="match status" value="1"/>
</dbReference>
<dbReference type="SUPFAM" id="SSF52540">
    <property type="entry name" value="P-loop containing nucleoside triphosphate hydrolases"/>
    <property type="match status" value="1"/>
</dbReference>
<feature type="domain" description="AAA" evidence="3">
    <location>
        <begin position="3"/>
        <end position="161"/>
    </location>
</feature>
<keyword evidence="2" id="KW-0067">ATP-binding</keyword>
<evidence type="ECO:0000313" key="4">
    <source>
        <dbReference type="EMBL" id="MBC8536590.1"/>
    </source>
</evidence>
<dbReference type="InterPro" id="IPR027417">
    <property type="entry name" value="P-loop_NTPase"/>
</dbReference>
<dbReference type="Pfam" id="PF13614">
    <property type="entry name" value="AAA_31"/>
    <property type="match status" value="1"/>
</dbReference>
<dbReference type="PANTHER" id="PTHR43384">
    <property type="entry name" value="SEPTUM SITE-DETERMINING PROTEIN MIND HOMOLOG, CHLOROPLASTIC-RELATED"/>
    <property type="match status" value="1"/>
</dbReference>
<dbReference type="InterPro" id="IPR025669">
    <property type="entry name" value="AAA_dom"/>
</dbReference>
<comment type="caution">
    <text evidence="4">The sequence shown here is derived from an EMBL/GenBank/DDBJ whole genome shotgun (WGS) entry which is preliminary data.</text>
</comment>
<protein>
    <submittedName>
        <fullName evidence="4">AAA family ATPase</fullName>
    </submittedName>
</protein>
<dbReference type="Proteomes" id="UP000620366">
    <property type="component" value="Unassembled WGS sequence"/>
</dbReference>
<organism evidence="4 5">
    <name type="scientific">Feifania hominis</name>
    <dbReference type="NCBI Taxonomy" id="2763660"/>
    <lineage>
        <taxon>Bacteria</taxon>
        <taxon>Bacillati</taxon>
        <taxon>Bacillota</taxon>
        <taxon>Clostridia</taxon>
        <taxon>Eubacteriales</taxon>
        <taxon>Feifaniaceae</taxon>
        <taxon>Feifania</taxon>
    </lineage>
</organism>
<dbReference type="GO" id="GO:0051782">
    <property type="term" value="P:negative regulation of cell division"/>
    <property type="evidence" value="ECO:0007669"/>
    <property type="project" value="TreeGrafter"/>
</dbReference>
<proteinExistence type="predicted"/>
<dbReference type="GO" id="GO:0005524">
    <property type="term" value="F:ATP binding"/>
    <property type="evidence" value="ECO:0007669"/>
    <property type="project" value="UniProtKB-KW"/>
</dbReference>
<evidence type="ECO:0000313" key="5">
    <source>
        <dbReference type="Proteomes" id="UP000620366"/>
    </source>
</evidence>
<sequence>MGKIVTIASGKGGMGKTTLAAELATALSRGGRRVIAVDTDSALRNLDMLLGVQDRVVYNLYDAVSGTCAFEDVPVACTPGGELSYLAVSGSDFGAPTLSENNFKIALAALARDYDTVLVDCAAGASALTRVALTVCDTALLLTAPDLLAIRDCEKIARFFTQYNPLADGYLIVNKVEPRAIEQGLAPDIDTIMDTVGLPLIALLPLDMNVPLLQNNVRRILGTGSPVAPQIEDLVRRLEGEQVALKKFW</sequence>
<dbReference type="AlphaFoldDB" id="A0A926DCS2"/>
<reference evidence="4" key="1">
    <citation type="submission" date="2020-08" db="EMBL/GenBank/DDBJ databases">
        <title>Genome public.</title>
        <authorList>
            <person name="Liu C."/>
            <person name="Sun Q."/>
        </authorList>
    </citation>
    <scope>NUCLEOTIDE SEQUENCE</scope>
    <source>
        <strain evidence="4">BX7</strain>
    </source>
</reference>
<dbReference type="GO" id="GO:0005829">
    <property type="term" value="C:cytosol"/>
    <property type="evidence" value="ECO:0007669"/>
    <property type="project" value="TreeGrafter"/>
</dbReference>
<dbReference type="GO" id="GO:0016887">
    <property type="term" value="F:ATP hydrolysis activity"/>
    <property type="evidence" value="ECO:0007669"/>
    <property type="project" value="TreeGrafter"/>
</dbReference>
<dbReference type="EMBL" id="JACRSP010000003">
    <property type="protein sequence ID" value="MBC8536590.1"/>
    <property type="molecule type" value="Genomic_DNA"/>
</dbReference>
<dbReference type="Gene3D" id="3.40.50.300">
    <property type="entry name" value="P-loop containing nucleotide triphosphate hydrolases"/>
    <property type="match status" value="1"/>
</dbReference>
<gene>
    <name evidence="4" type="ORF">H8695_07820</name>
</gene>
<evidence type="ECO:0000256" key="2">
    <source>
        <dbReference type="ARBA" id="ARBA00022840"/>
    </source>
</evidence>
<evidence type="ECO:0000256" key="1">
    <source>
        <dbReference type="ARBA" id="ARBA00022741"/>
    </source>
</evidence>
<dbReference type="InterPro" id="IPR050625">
    <property type="entry name" value="ParA/MinD_ATPase"/>
</dbReference>
<dbReference type="GO" id="GO:0009898">
    <property type="term" value="C:cytoplasmic side of plasma membrane"/>
    <property type="evidence" value="ECO:0007669"/>
    <property type="project" value="TreeGrafter"/>
</dbReference>
<keyword evidence="1" id="KW-0547">Nucleotide-binding</keyword>
<evidence type="ECO:0000259" key="3">
    <source>
        <dbReference type="Pfam" id="PF13614"/>
    </source>
</evidence>
<accession>A0A926DCS2</accession>
<keyword evidence="5" id="KW-1185">Reference proteome</keyword>